<gene>
    <name evidence="1" type="ORF">CTRU02_207954</name>
</gene>
<sequence length="660" mass="74470">METPPAEEPAADQAVTTTSSGRRSTGRRACVECRRRKIKCDRQYPCLACVTSGHECLQPPPGPPRRPRRRNHHELHDKIAQIESLLRQYVGGPNSTQRHELGFGPESQATSADELGSFQQSDASKQSQPQRSKGQLVHKLDGTLEFRDSKAMTVVFEDLQTIRALIEVELDQATWLPESETPGEAQQSCSLNMSFTSQLFTCIPSENAIKVLWSVFLERVDPLTKIIHVPTFRTRVIDSMNSFTSIPLATQALMFSIFLTASGSLTRQEHWDNLGQSKTDAIANFDRGLRLTLTKLNYLRNHNLEVLRSLVLYSLFQQTRYGSYDPWILNGVVINIACRLGLHLDGTHTSLSPFECEMRRRLWWQIVILETRSGGTVGTGSHLLPSHRNTRIPLNVDDEDLNPTMVTEPQPNVGPTEMSFCIVTYKAKHKVLAQPHLSSIDDVLFGPVPSTSPQHSSASTERSETVHTLQQFSKEFNIYLSPLETQLCPDPSTNPLHGMARCGRQALIRIVEILVTPMEDTPEWGIELHNSDDNFFRVSLAVIEEVLKARKAASHRFAWHADIDFKVEIFYYLGAQLQSRISGTMADRAWTVIEETYGLHEELWELGDKENMTLANILLVAWGRRIAHFAESQIVLPEPPFLCRLRDEVMTIKAQALGLF</sequence>
<proteinExistence type="predicted"/>
<protein>
    <submittedName>
        <fullName evidence="1">Fungal specific transcription factor domain-containing protein</fullName>
    </submittedName>
</protein>
<evidence type="ECO:0000313" key="1">
    <source>
        <dbReference type="EMBL" id="KAL0938223.1"/>
    </source>
</evidence>
<evidence type="ECO:0000313" key="2">
    <source>
        <dbReference type="Proteomes" id="UP000805649"/>
    </source>
</evidence>
<organism evidence="1 2">
    <name type="scientific">Colletotrichum truncatum</name>
    <name type="common">Anthracnose fungus</name>
    <name type="synonym">Colletotrichum capsici</name>
    <dbReference type="NCBI Taxonomy" id="5467"/>
    <lineage>
        <taxon>Eukaryota</taxon>
        <taxon>Fungi</taxon>
        <taxon>Dikarya</taxon>
        <taxon>Ascomycota</taxon>
        <taxon>Pezizomycotina</taxon>
        <taxon>Sordariomycetes</taxon>
        <taxon>Hypocreomycetidae</taxon>
        <taxon>Glomerellales</taxon>
        <taxon>Glomerellaceae</taxon>
        <taxon>Colletotrichum</taxon>
        <taxon>Colletotrichum truncatum species complex</taxon>
    </lineage>
</organism>
<reference evidence="1 2" key="1">
    <citation type="journal article" date="2020" name="Phytopathology">
        <title>Genome Sequence Resources of Colletotrichum truncatum, C. plurivorum, C. musicola, and C. sojae: Four Species Pathogenic to Soybean (Glycine max).</title>
        <authorList>
            <person name="Rogerio F."/>
            <person name="Boufleur T.R."/>
            <person name="Ciampi-Guillardi M."/>
            <person name="Sukno S.A."/>
            <person name="Thon M.R."/>
            <person name="Massola Junior N.S."/>
            <person name="Baroncelli R."/>
        </authorList>
    </citation>
    <scope>NUCLEOTIDE SEQUENCE [LARGE SCALE GENOMIC DNA]</scope>
    <source>
        <strain evidence="1 2">CMES1059</strain>
    </source>
</reference>
<accession>A0ACC3Z2B0</accession>
<name>A0ACC3Z2B0_COLTU</name>
<dbReference type="EMBL" id="VUJX02000004">
    <property type="protein sequence ID" value="KAL0938223.1"/>
    <property type="molecule type" value="Genomic_DNA"/>
</dbReference>
<dbReference type="Proteomes" id="UP000805649">
    <property type="component" value="Unassembled WGS sequence"/>
</dbReference>
<keyword evidence="2" id="KW-1185">Reference proteome</keyword>
<comment type="caution">
    <text evidence="1">The sequence shown here is derived from an EMBL/GenBank/DDBJ whole genome shotgun (WGS) entry which is preliminary data.</text>
</comment>